<evidence type="ECO:0000313" key="2">
    <source>
        <dbReference type="Proteomes" id="UP001497700"/>
    </source>
</evidence>
<evidence type="ECO:0000313" key="1">
    <source>
        <dbReference type="EMBL" id="KAI4869470.1"/>
    </source>
</evidence>
<dbReference type="Proteomes" id="UP001497700">
    <property type="component" value="Unassembled WGS sequence"/>
</dbReference>
<keyword evidence="2" id="KW-1185">Reference proteome</keyword>
<sequence>MQITKSLLAAVLLMGTNVLAAPAPSEAVASLNERAAVDNDVQMVGRDPKDDHWNPNGWKGKGKGKGGKDNGRHDHDHDHDRDHRHRHGEHHDDKWPRGEYGGEEGEHGGEEGEHGGGYSSSRYGGGWGDKREEKRNDEKEEWRHHHHHHHHEGGWGYEGHDD</sequence>
<dbReference type="EMBL" id="MU393430">
    <property type="protein sequence ID" value="KAI4869470.1"/>
    <property type="molecule type" value="Genomic_DNA"/>
</dbReference>
<name>A0ACB9ZCE9_9PEZI</name>
<proteinExistence type="predicted"/>
<comment type="caution">
    <text evidence="1">The sequence shown here is derived from an EMBL/GenBank/DDBJ whole genome shotgun (WGS) entry which is preliminary data.</text>
</comment>
<gene>
    <name evidence="1" type="ORF">F4820DRAFT_463425</name>
</gene>
<protein>
    <submittedName>
        <fullName evidence="1">Uncharacterized protein</fullName>
    </submittedName>
</protein>
<accession>A0ACB9ZCE9</accession>
<organism evidence="1 2">
    <name type="scientific">Hypoxylon rubiginosum</name>
    <dbReference type="NCBI Taxonomy" id="110542"/>
    <lineage>
        <taxon>Eukaryota</taxon>
        <taxon>Fungi</taxon>
        <taxon>Dikarya</taxon>
        <taxon>Ascomycota</taxon>
        <taxon>Pezizomycotina</taxon>
        <taxon>Sordariomycetes</taxon>
        <taxon>Xylariomycetidae</taxon>
        <taxon>Xylariales</taxon>
        <taxon>Hypoxylaceae</taxon>
        <taxon>Hypoxylon</taxon>
    </lineage>
</organism>
<reference evidence="1 2" key="1">
    <citation type="journal article" date="2022" name="New Phytol.">
        <title>Ecological generalism drives hyperdiversity of secondary metabolite gene clusters in xylarialean endophytes.</title>
        <authorList>
            <person name="Franco M.E.E."/>
            <person name="Wisecaver J.H."/>
            <person name="Arnold A.E."/>
            <person name="Ju Y.M."/>
            <person name="Slot J.C."/>
            <person name="Ahrendt S."/>
            <person name="Moore L.P."/>
            <person name="Eastman K.E."/>
            <person name="Scott K."/>
            <person name="Konkel Z."/>
            <person name="Mondo S.J."/>
            <person name="Kuo A."/>
            <person name="Hayes R.D."/>
            <person name="Haridas S."/>
            <person name="Andreopoulos B."/>
            <person name="Riley R."/>
            <person name="LaButti K."/>
            <person name="Pangilinan J."/>
            <person name="Lipzen A."/>
            <person name="Amirebrahimi M."/>
            <person name="Yan J."/>
            <person name="Adam C."/>
            <person name="Keymanesh K."/>
            <person name="Ng V."/>
            <person name="Louie K."/>
            <person name="Northen T."/>
            <person name="Drula E."/>
            <person name="Henrissat B."/>
            <person name="Hsieh H.M."/>
            <person name="Youens-Clark K."/>
            <person name="Lutzoni F."/>
            <person name="Miadlikowska J."/>
            <person name="Eastwood D.C."/>
            <person name="Hamelin R.C."/>
            <person name="Grigoriev I.V."/>
            <person name="U'Ren J.M."/>
        </authorList>
    </citation>
    <scope>NUCLEOTIDE SEQUENCE [LARGE SCALE GENOMIC DNA]</scope>
    <source>
        <strain evidence="1 2">CBS 119005</strain>
    </source>
</reference>